<evidence type="ECO:0000313" key="2">
    <source>
        <dbReference type="EMBL" id="VAW24186.1"/>
    </source>
</evidence>
<dbReference type="EMBL" id="UOEQ01000513">
    <property type="protein sequence ID" value="VAW24186.1"/>
    <property type="molecule type" value="Genomic_DNA"/>
</dbReference>
<evidence type="ECO:0000259" key="1">
    <source>
        <dbReference type="Pfam" id="PF09500"/>
    </source>
</evidence>
<dbReference type="InterPro" id="IPR029069">
    <property type="entry name" value="HotDog_dom_sf"/>
</dbReference>
<protein>
    <recommendedName>
        <fullName evidence="1">Thioesterase putative domain-containing protein</fullName>
    </recommendedName>
</protein>
<accession>A0A3B0UWP1</accession>
<dbReference type="NCBIfam" id="TIGR02447">
    <property type="entry name" value="yiiD_Cterm"/>
    <property type="match status" value="1"/>
</dbReference>
<dbReference type="AlphaFoldDB" id="A0A3B0UWP1"/>
<dbReference type="Pfam" id="PF09500">
    <property type="entry name" value="YiiD_C"/>
    <property type="match status" value="1"/>
</dbReference>
<feature type="domain" description="Thioesterase putative" evidence="1">
    <location>
        <begin position="4"/>
        <end position="146"/>
    </location>
</feature>
<proteinExistence type="predicted"/>
<name>A0A3B0UWP1_9ZZZZ</name>
<reference evidence="2" key="1">
    <citation type="submission" date="2018-06" db="EMBL/GenBank/DDBJ databases">
        <authorList>
            <person name="Zhirakovskaya E."/>
        </authorList>
    </citation>
    <scope>NUCLEOTIDE SEQUENCE</scope>
</reference>
<sequence>MNNAELEEYLHKNIPITKAMQVGVVEIEVNRVVLSAPLLPNTNHRDTAFGGSLSTLAILSAWSLLRLRMNEKNAKSAHLVIQRNNVEYLHPAAVDFTASAKLADEEKWQRFEEVFAARGKARISVESSIEAGGKVCARFVGEFVVLASG</sequence>
<gene>
    <name evidence="2" type="ORF">MNBD_ALPHA11-220</name>
</gene>
<organism evidence="2">
    <name type="scientific">hydrothermal vent metagenome</name>
    <dbReference type="NCBI Taxonomy" id="652676"/>
    <lineage>
        <taxon>unclassified sequences</taxon>
        <taxon>metagenomes</taxon>
        <taxon>ecological metagenomes</taxon>
    </lineage>
</organism>
<dbReference type="InterPro" id="IPR012660">
    <property type="entry name" value="YiiD_C"/>
</dbReference>
<dbReference type="SUPFAM" id="SSF54637">
    <property type="entry name" value="Thioesterase/thiol ester dehydrase-isomerase"/>
    <property type="match status" value="1"/>
</dbReference>
<dbReference type="Gene3D" id="3.10.129.10">
    <property type="entry name" value="Hotdog Thioesterase"/>
    <property type="match status" value="1"/>
</dbReference>